<keyword evidence="2" id="KW-0378">Hydrolase</keyword>
<feature type="domain" description="Glycoside hydrolase family 5" evidence="4">
    <location>
        <begin position="79"/>
        <end position="258"/>
    </location>
</feature>
<gene>
    <name evidence="6" type="ORF">SmJEL517_g01818</name>
</gene>
<organism evidence="6 7">
    <name type="scientific">Synchytrium microbalum</name>
    <dbReference type="NCBI Taxonomy" id="1806994"/>
    <lineage>
        <taxon>Eukaryota</taxon>
        <taxon>Fungi</taxon>
        <taxon>Fungi incertae sedis</taxon>
        <taxon>Chytridiomycota</taxon>
        <taxon>Chytridiomycota incertae sedis</taxon>
        <taxon>Chytridiomycetes</taxon>
        <taxon>Synchytriales</taxon>
        <taxon>Synchytriaceae</taxon>
        <taxon>Synchytrium</taxon>
    </lineage>
</organism>
<dbReference type="PROSITE" id="PS00659">
    <property type="entry name" value="GLYCOSYL_HYDROL_F5"/>
    <property type="match status" value="1"/>
</dbReference>
<reference evidence="6 7" key="1">
    <citation type="journal article" date="2019" name="Sci. Rep.">
        <title>Comparative genomics of chytrid fungi reveal insights into the obligate biotrophic and pathogenic lifestyle of Synchytrium endobioticum.</title>
        <authorList>
            <person name="van de Vossenberg B.T.L.H."/>
            <person name="Warris S."/>
            <person name="Nguyen H.D.T."/>
            <person name="van Gent-Pelzer M.P.E."/>
            <person name="Joly D.L."/>
            <person name="van de Geest H.C."/>
            <person name="Bonants P.J.M."/>
            <person name="Smith D.S."/>
            <person name="Levesque C.A."/>
            <person name="van der Lee T.A.J."/>
        </authorList>
    </citation>
    <scope>NUCLEOTIDE SEQUENCE [LARGE SCALE GENOMIC DNA]</scope>
    <source>
        <strain evidence="6 7">JEL517</strain>
    </source>
</reference>
<dbReference type="STRING" id="1806994.A0A507C8D6"/>
<dbReference type="InterPro" id="IPR013780">
    <property type="entry name" value="Glyco_hydro_b"/>
</dbReference>
<feature type="domain" description="Glycoside hydrolase family 5 C-terminal" evidence="5">
    <location>
        <begin position="589"/>
        <end position="672"/>
    </location>
</feature>
<dbReference type="RefSeq" id="XP_031026267.1">
    <property type="nucleotide sequence ID" value="XM_031167746.1"/>
</dbReference>
<evidence type="ECO:0000256" key="1">
    <source>
        <dbReference type="ARBA" id="ARBA00005641"/>
    </source>
</evidence>
<evidence type="ECO:0000313" key="6">
    <source>
        <dbReference type="EMBL" id="TPX35882.1"/>
    </source>
</evidence>
<dbReference type="EMBL" id="QEAO01000006">
    <property type="protein sequence ID" value="TPX35882.1"/>
    <property type="molecule type" value="Genomic_DNA"/>
</dbReference>
<dbReference type="Gene3D" id="3.20.20.80">
    <property type="entry name" value="Glycosidases"/>
    <property type="match status" value="1"/>
</dbReference>
<sequence length="688" mass="78077">MASSPDTQPQPQPSVQHQTPAYAAHDWSNVEIRTDTSTFRDQFGRNLLLRGVNLECKTPSSISQDGKPSYVGRPIPVNEADQHFSRLRTWGFTILRWSVAWEALEHAGPGVYDEEYILYLIDMIRKANEYGMKVFIDPHQDCFSRFSGGSGAPEWTFRAAQLNVENFNEVGAALIHKKGEHVNRGLWSTNYTKLASCTMWTLFFAGDIFAPTLKYNNQPIQSFLQSHFIKCFQNLARRLVLAGVTNVIGYEVMNEPHMGYIGMQDIRKQFDSRVNLIVGACPVPLKAFALADGHSQLVDIYVRSWPVPGRKSHKRAMNEAEKSAWLTPFGCIWKQHGVWEWNEKLKCPVALNPHYFSQHPKTGAKINFDKDLYHPFLNSYMTAIREVHPGAIIFVEPIPLHHPPTIEQSERKDIVYAPHWYDLNVMFYKSFKYITVDVQGLSSGKRNIFQSIYLGMEGAFKNYSRQLKNVVEGGKPYVGNIPVLIGETGLPQDINGGEAFRSGEYKHQINALDCILRGLDSNLVSYTLWNYHATNNHSDGDDWNGENFSIFTLEPHASSIPIFPTPSDKVGHPSHAEHKGGRALDAVIRPYASRIPGTPIMMSFNRHSKGFYLEIKPGVVEGASVTDIFIPSFQFYDGIRVEVSSGTWEYREDLQTLYWKTVGATETCWIKVEPVKGVKRSKLFQKCR</sequence>
<comment type="caution">
    <text evidence="6">The sequence shown here is derived from an EMBL/GenBank/DDBJ whole genome shotgun (WGS) entry which is preliminary data.</text>
</comment>
<dbReference type="Proteomes" id="UP000319731">
    <property type="component" value="Unassembled WGS sequence"/>
</dbReference>
<protein>
    <recommendedName>
        <fullName evidence="8">Glycoside hydrolase family 5 domain-containing protein</fullName>
    </recommendedName>
</protein>
<dbReference type="GO" id="GO:0000272">
    <property type="term" value="P:polysaccharide catabolic process"/>
    <property type="evidence" value="ECO:0007669"/>
    <property type="project" value="InterPro"/>
</dbReference>
<dbReference type="Pfam" id="PF00150">
    <property type="entry name" value="Cellulase"/>
    <property type="match status" value="1"/>
</dbReference>
<keyword evidence="7" id="KW-1185">Reference proteome</keyword>
<dbReference type="PANTHER" id="PTHR31308:SF5">
    <property type="entry name" value="ERGOSTERYL-BETA-GLUCOSIDASE"/>
    <property type="match status" value="1"/>
</dbReference>
<dbReference type="OrthoDB" id="9971853at2759"/>
<evidence type="ECO:0000256" key="2">
    <source>
        <dbReference type="ARBA" id="ARBA00022801"/>
    </source>
</evidence>
<dbReference type="InterPro" id="IPR041036">
    <property type="entry name" value="GH5_C"/>
</dbReference>
<evidence type="ECO:0008006" key="8">
    <source>
        <dbReference type="Google" id="ProtNLM"/>
    </source>
</evidence>
<dbReference type="Pfam" id="PF18564">
    <property type="entry name" value="Glyco_hydro_5_C"/>
    <property type="match status" value="1"/>
</dbReference>
<name>A0A507C8D6_9FUNG</name>
<dbReference type="Gene3D" id="2.60.40.1180">
    <property type="entry name" value="Golgi alpha-mannosidase II"/>
    <property type="match status" value="1"/>
</dbReference>
<dbReference type="InterPro" id="IPR017853">
    <property type="entry name" value="GH"/>
</dbReference>
<dbReference type="InterPro" id="IPR018087">
    <property type="entry name" value="Glyco_hydro_5_CS"/>
</dbReference>
<accession>A0A507C8D6</accession>
<keyword evidence="3" id="KW-0326">Glycosidase</keyword>
<dbReference type="GO" id="GO:1904462">
    <property type="term" value="P:ergosteryl 3-beta-D-glucoside catabolic process"/>
    <property type="evidence" value="ECO:0007669"/>
    <property type="project" value="TreeGrafter"/>
</dbReference>
<evidence type="ECO:0000256" key="3">
    <source>
        <dbReference type="ARBA" id="ARBA00023295"/>
    </source>
</evidence>
<dbReference type="SUPFAM" id="SSF51445">
    <property type="entry name" value="(Trans)glycosidases"/>
    <property type="match status" value="1"/>
</dbReference>
<dbReference type="InterPro" id="IPR001547">
    <property type="entry name" value="Glyco_hydro_5"/>
</dbReference>
<evidence type="ECO:0000259" key="5">
    <source>
        <dbReference type="Pfam" id="PF18564"/>
    </source>
</evidence>
<dbReference type="PANTHER" id="PTHR31308">
    <property type="match status" value="1"/>
</dbReference>
<dbReference type="InterPro" id="IPR052066">
    <property type="entry name" value="Glycosphingolipid_Hydrolases"/>
</dbReference>
<dbReference type="GeneID" id="42003043"/>
<dbReference type="AlphaFoldDB" id="A0A507C8D6"/>
<evidence type="ECO:0000259" key="4">
    <source>
        <dbReference type="Pfam" id="PF00150"/>
    </source>
</evidence>
<comment type="similarity">
    <text evidence="1">Belongs to the glycosyl hydrolase 5 (cellulase A) family.</text>
</comment>
<dbReference type="GO" id="GO:0050295">
    <property type="term" value="F:steryl-beta-glucosidase activity"/>
    <property type="evidence" value="ECO:0007669"/>
    <property type="project" value="TreeGrafter"/>
</dbReference>
<evidence type="ECO:0000313" key="7">
    <source>
        <dbReference type="Proteomes" id="UP000319731"/>
    </source>
</evidence>
<proteinExistence type="inferred from homology"/>